<dbReference type="AlphaFoldDB" id="A0A098BN63"/>
<dbReference type="InterPro" id="IPR033379">
    <property type="entry name" value="Acid_Pase_AS"/>
</dbReference>
<protein>
    <submittedName>
        <fullName evidence="1">Uncharacterized protein</fullName>
    </submittedName>
</protein>
<dbReference type="EMBL" id="CCSD01000079">
    <property type="protein sequence ID" value="CDZ90159.1"/>
    <property type="molecule type" value="Genomic_DNA"/>
</dbReference>
<reference evidence="1 2" key="1">
    <citation type="journal article" date="2014" name="Genome Announc.">
        <title>Draft Genome Sequence of Propane- and Butane-Oxidizing Actinobacterium Rhodococcus ruber IEGM 231.</title>
        <authorList>
            <person name="Ivshina I.B."/>
            <person name="Kuyukina M.S."/>
            <person name="Krivoruchko A.V."/>
            <person name="Barbe V."/>
            <person name="Fischer C."/>
        </authorList>
    </citation>
    <scope>NUCLEOTIDE SEQUENCE [LARGE SCALE GENOMIC DNA]</scope>
</reference>
<proteinExistence type="predicted"/>
<accession>A0A098BN63</accession>
<dbReference type="Proteomes" id="UP000042997">
    <property type="component" value="Unassembled WGS sequence"/>
</dbReference>
<evidence type="ECO:0000313" key="2">
    <source>
        <dbReference type="Proteomes" id="UP000042997"/>
    </source>
</evidence>
<evidence type="ECO:0000313" key="1">
    <source>
        <dbReference type="EMBL" id="CDZ90159.1"/>
    </source>
</evidence>
<organism evidence="1 2">
    <name type="scientific">Rhodococcus ruber</name>
    <dbReference type="NCBI Taxonomy" id="1830"/>
    <lineage>
        <taxon>Bacteria</taxon>
        <taxon>Bacillati</taxon>
        <taxon>Actinomycetota</taxon>
        <taxon>Actinomycetes</taxon>
        <taxon>Mycobacteriales</taxon>
        <taxon>Nocardiaceae</taxon>
        <taxon>Rhodococcus</taxon>
    </lineage>
</organism>
<sequence>MLRTGSGVRTYVSVGAPITVSAPVGHLPAVRSLLRHGRRLATVRNNNCRDTVGLRSVVIGVSSSGFRSRP</sequence>
<name>A0A098BN63_9NOCA</name>
<gene>
    <name evidence="1" type="ORF">RHRU231_660005</name>
</gene>
<dbReference type="PROSITE" id="PS00616">
    <property type="entry name" value="HIS_ACID_PHOSPHAT_1"/>
    <property type="match status" value="1"/>
</dbReference>